<comment type="caution">
    <text evidence="1">The sequence shown here is derived from an EMBL/GenBank/DDBJ whole genome shotgun (WGS) entry which is preliminary data.</text>
</comment>
<gene>
    <name evidence="1" type="ORF">EMCG_04397</name>
</gene>
<dbReference type="OrthoDB" id="5401170at2759"/>
<evidence type="ECO:0000313" key="2">
    <source>
        <dbReference type="Proteomes" id="UP000034164"/>
    </source>
</evidence>
<proteinExistence type="predicted"/>
<dbReference type="AlphaFoldDB" id="A0A0G2IYY4"/>
<dbReference type="EMBL" id="LCZI01001384">
    <property type="protein sequence ID" value="KKZ60974.1"/>
    <property type="molecule type" value="Genomic_DNA"/>
</dbReference>
<name>A0A0G2IYY4_9EURO</name>
<evidence type="ECO:0000313" key="1">
    <source>
        <dbReference type="EMBL" id="KKZ60974.1"/>
    </source>
</evidence>
<dbReference type="SUPFAM" id="SSF56112">
    <property type="entry name" value="Protein kinase-like (PK-like)"/>
    <property type="match status" value="1"/>
</dbReference>
<dbReference type="VEuPathDB" id="FungiDB:EMCG_04397"/>
<protein>
    <recommendedName>
        <fullName evidence="3">Aminoglycoside phosphotransferase domain-containing protein</fullName>
    </recommendedName>
</protein>
<reference evidence="2" key="1">
    <citation type="journal article" date="2015" name="PLoS Genet.">
        <title>The dynamic genome and transcriptome of the human fungal pathogen Blastomyces and close relative Emmonsia.</title>
        <authorList>
            <person name="Munoz J.F."/>
            <person name="Gauthier G.M."/>
            <person name="Desjardins C.A."/>
            <person name="Gallo J.E."/>
            <person name="Holder J."/>
            <person name="Sullivan T.D."/>
            <person name="Marty A.J."/>
            <person name="Carmen J.C."/>
            <person name="Chen Z."/>
            <person name="Ding L."/>
            <person name="Gujja S."/>
            <person name="Magrini V."/>
            <person name="Misas E."/>
            <person name="Mitreva M."/>
            <person name="Priest M."/>
            <person name="Saif S."/>
            <person name="Whiston E.A."/>
            <person name="Young S."/>
            <person name="Zeng Q."/>
            <person name="Goldman W.E."/>
            <person name="Mardis E.R."/>
            <person name="Taylor J.W."/>
            <person name="McEwen J.G."/>
            <person name="Clay O.K."/>
            <person name="Klein B.S."/>
            <person name="Cuomo C.A."/>
        </authorList>
    </citation>
    <scope>NUCLEOTIDE SEQUENCE [LARGE SCALE GENOMIC DNA]</scope>
    <source>
        <strain evidence="2">UAMH 3008</strain>
    </source>
</reference>
<sequence>MDRERFHQKWIGDLFDAFPLWCPDGTVWEIGKKLSERASFAPAEISGTGWAIAEAQAVYICHQVEGPSIGMEAIVKVRLQVPPKYPPNLNPHVRRKLALTNPSFWTAAEVSNLRHFNQKGCKVTPKLLAVKRSLQEWDCMPVPGGYLVFMVMERVPGVPLVDFWDYDFEKREKIRAAFQEGLKELFSHHGRPMDNHLGNIIYDEENNKCWFVDYEDVHVNEKRKPKEFTKSEYFFWGLASHEYGEVEEW</sequence>
<dbReference type="Proteomes" id="UP000034164">
    <property type="component" value="Unassembled WGS sequence"/>
</dbReference>
<evidence type="ECO:0008006" key="3">
    <source>
        <dbReference type="Google" id="ProtNLM"/>
    </source>
</evidence>
<dbReference type="Gene3D" id="1.10.510.10">
    <property type="entry name" value="Transferase(Phosphotransferase) domain 1"/>
    <property type="match status" value="1"/>
</dbReference>
<accession>A0A0G2IYY4</accession>
<organism evidence="1 2">
    <name type="scientific">[Emmonsia] crescens</name>
    <dbReference type="NCBI Taxonomy" id="73230"/>
    <lineage>
        <taxon>Eukaryota</taxon>
        <taxon>Fungi</taxon>
        <taxon>Dikarya</taxon>
        <taxon>Ascomycota</taxon>
        <taxon>Pezizomycotina</taxon>
        <taxon>Eurotiomycetes</taxon>
        <taxon>Eurotiomycetidae</taxon>
        <taxon>Onygenales</taxon>
        <taxon>Ajellomycetaceae</taxon>
        <taxon>Emergomyces</taxon>
    </lineage>
</organism>
<dbReference type="InterPro" id="IPR011009">
    <property type="entry name" value="Kinase-like_dom_sf"/>
</dbReference>